<feature type="region of interest" description="Disordered" evidence="1">
    <location>
        <begin position="27"/>
        <end position="121"/>
    </location>
</feature>
<feature type="signal peptide" evidence="2">
    <location>
        <begin position="1"/>
        <end position="29"/>
    </location>
</feature>
<keyword evidence="4" id="KW-1185">Reference proteome</keyword>
<proteinExistence type="predicted"/>
<dbReference type="EMBL" id="JARK01001441">
    <property type="protein sequence ID" value="EYC01732.1"/>
    <property type="molecule type" value="Genomic_DNA"/>
</dbReference>
<feature type="chain" id="PRO_5001491057" evidence="2">
    <location>
        <begin position="30"/>
        <end position="121"/>
    </location>
</feature>
<comment type="caution">
    <text evidence="3">The sequence shown here is derived from an EMBL/GenBank/DDBJ whole genome shotgun (WGS) entry which is preliminary data.</text>
</comment>
<dbReference type="OrthoDB" id="5873947at2759"/>
<dbReference type="AlphaFoldDB" id="A0A016TGC1"/>
<dbReference type="Proteomes" id="UP000024635">
    <property type="component" value="Unassembled WGS sequence"/>
</dbReference>
<feature type="compositionally biased region" description="Gly residues" evidence="1">
    <location>
        <begin position="88"/>
        <end position="114"/>
    </location>
</feature>
<evidence type="ECO:0000256" key="2">
    <source>
        <dbReference type="SAM" id="SignalP"/>
    </source>
</evidence>
<keyword evidence="2" id="KW-0732">Signal</keyword>
<evidence type="ECO:0000313" key="3">
    <source>
        <dbReference type="EMBL" id="EYC01732.1"/>
    </source>
</evidence>
<accession>A0A016TGC1</accession>
<feature type="compositionally biased region" description="Gly residues" evidence="1">
    <location>
        <begin position="48"/>
        <end position="57"/>
    </location>
</feature>
<evidence type="ECO:0000313" key="4">
    <source>
        <dbReference type="Proteomes" id="UP000024635"/>
    </source>
</evidence>
<gene>
    <name evidence="3" type="primary">Acey_s0105.g3710</name>
    <name evidence="3" type="synonym">Acey-H06I04.6</name>
    <name evidence="3" type="ORF">Y032_0105g3710</name>
</gene>
<reference evidence="4" key="1">
    <citation type="journal article" date="2015" name="Nat. Genet.">
        <title>The genome and transcriptome of the zoonotic hookworm Ancylostoma ceylanicum identify infection-specific gene families.</title>
        <authorList>
            <person name="Schwarz E.M."/>
            <person name="Hu Y."/>
            <person name="Antoshechkin I."/>
            <person name="Miller M.M."/>
            <person name="Sternberg P.W."/>
            <person name="Aroian R.V."/>
        </authorList>
    </citation>
    <scope>NUCLEOTIDE SEQUENCE</scope>
    <source>
        <strain evidence="4">HY135</strain>
    </source>
</reference>
<evidence type="ECO:0000256" key="1">
    <source>
        <dbReference type="SAM" id="MobiDB-lite"/>
    </source>
</evidence>
<sequence length="121" mass="12590">MLFPFQMRSRRVWLLIAIILSTLLPPLDAKRGGILGGSRSRGSSASRSGGGLFGGGSKPMRTSSGANAYHRNLGGVHQQRPHQQSQGHGWGGGTGGGWGGRQQGQHGMGSGGWGSRSQSPK</sequence>
<organism evidence="3 4">
    <name type="scientific">Ancylostoma ceylanicum</name>
    <dbReference type="NCBI Taxonomy" id="53326"/>
    <lineage>
        <taxon>Eukaryota</taxon>
        <taxon>Metazoa</taxon>
        <taxon>Ecdysozoa</taxon>
        <taxon>Nematoda</taxon>
        <taxon>Chromadorea</taxon>
        <taxon>Rhabditida</taxon>
        <taxon>Rhabditina</taxon>
        <taxon>Rhabditomorpha</taxon>
        <taxon>Strongyloidea</taxon>
        <taxon>Ancylostomatidae</taxon>
        <taxon>Ancylostomatinae</taxon>
        <taxon>Ancylostoma</taxon>
    </lineage>
</organism>
<name>A0A016TGC1_9BILA</name>
<feature type="compositionally biased region" description="Low complexity" evidence="1">
    <location>
        <begin position="37"/>
        <end position="47"/>
    </location>
</feature>
<protein>
    <submittedName>
        <fullName evidence="3">Uncharacterized protein</fullName>
    </submittedName>
</protein>